<dbReference type="Proteomes" id="UP000826195">
    <property type="component" value="Unassembled WGS sequence"/>
</dbReference>
<name>A0AAV7IS86_COTGL</name>
<gene>
    <name evidence="2" type="ORF">KQX54_000103</name>
</gene>
<comment type="caution">
    <text evidence="2">The sequence shown here is derived from an EMBL/GenBank/DDBJ whole genome shotgun (WGS) entry which is preliminary data.</text>
</comment>
<keyword evidence="3" id="KW-1185">Reference proteome</keyword>
<dbReference type="EMBL" id="JAHXZJ010000690">
    <property type="protein sequence ID" value="KAH0558423.1"/>
    <property type="molecule type" value="Genomic_DNA"/>
</dbReference>
<evidence type="ECO:0000313" key="2">
    <source>
        <dbReference type="EMBL" id="KAH0558423.1"/>
    </source>
</evidence>
<accession>A0AAV7IS86</accession>
<feature type="compositionally biased region" description="Basic and acidic residues" evidence="1">
    <location>
        <begin position="51"/>
        <end position="66"/>
    </location>
</feature>
<organism evidence="2 3">
    <name type="scientific">Cotesia glomerata</name>
    <name type="common">Lepidopteran parasitic wasp</name>
    <name type="synonym">Apanteles glomeratus</name>
    <dbReference type="NCBI Taxonomy" id="32391"/>
    <lineage>
        <taxon>Eukaryota</taxon>
        <taxon>Metazoa</taxon>
        <taxon>Ecdysozoa</taxon>
        <taxon>Arthropoda</taxon>
        <taxon>Hexapoda</taxon>
        <taxon>Insecta</taxon>
        <taxon>Pterygota</taxon>
        <taxon>Neoptera</taxon>
        <taxon>Endopterygota</taxon>
        <taxon>Hymenoptera</taxon>
        <taxon>Apocrita</taxon>
        <taxon>Ichneumonoidea</taxon>
        <taxon>Braconidae</taxon>
        <taxon>Microgastrinae</taxon>
        <taxon>Cotesia</taxon>
    </lineage>
</organism>
<evidence type="ECO:0000256" key="1">
    <source>
        <dbReference type="SAM" id="MobiDB-lite"/>
    </source>
</evidence>
<feature type="region of interest" description="Disordered" evidence="1">
    <location>
        <begin position="40"/>
        <end position="66"/>
    </location>
</feature>
<evidence type="ECO:0008006" key="4">
    <source>
        <dbReference type="Google" id="ProtNLM"/>
    </source>
</evidence>
<protein>
    <recommendedName>
        <fullName evidence="4">Reverse transcriptase</fullName>
    </recommendedName>
</protein>
<dbReference type="AlphaFoldDB" id="A0AAV7IS86"/>
<sequence length="66" mass="7841">MGIRNDPYCVYCPGVADTAEHTFFDCQRWSEIRLRWREEKEVPQSARRRRPLDADVDRQLDSNDGI</sequence>
<proteinExistence type="predicted"/>
<reference evidence="2 3" key="1">
    <citation type="journal article" date="2021" name="J. Hered.">
        <title>A chromosome-level genome assembly of the parasitoid wasp, Cotesia glomerata (Hymenoptera: Braconidae).</title>
        <authorList>
            <person name="Pinto B.J."/>
            <person name="Weis J.J."/>
            <person name="Gamble T."/>
            <person name="Ode P.J."/>
            <person name="Paul R."/>
            <person name="Zaspel J.M."/>
        </authorList>
    </citation>
    <scope>NUCLEOTIDE SEQUENCE [LARGE SCALE GENOMIC DNA]</scope>
    <source>
        <strain evidence="2">CgM1</strain>
    </source>
</reference>
<feature type="non-terminal residue" evidence="2">
    <location>
        <position position="66"/>
    </location>
</feature>
<evidence type="ECO:0000313" key="3">
    <source>
        <dbReference type="Proteomes" id="UP000826195"/>
    </source>
</evidence>